<feature type="compositionally biased region" description="Basic and acidic residues" evidence="2">
    <location>
        <begin position="122"/>
        <end position="138"/>
    </location>
</feature>
<evidence type="ECO:0000313" key="5">
    <source>
        <dbReference type="Proteomes" id="UP001527925"/>
    </source>
</evidence>
<protein>
    <recommendedName>
        <fullName evidence="3">Inhibitor of growth protein N-terminal histone-binding domain-containing protein</fullName>
    </recommendedName>
</protein>
<comment type="caution">
    <text evidence="4">The sequence shown here is derived from an EMBL/GenBank/DDBJ whole genome shotgun (WGS) entry which is preliminary data.</text>
</comment>
<dbReference type="PANTHER" id="PTHR10333:SF42">
    <property type="entry name" value="INHIBITOR OF GROWTH PROTEIN 5"/>
    <property type="match status" value="1"/>
</dbReference>
<evidence type="ECO:0000259" key="3">
    <source>
        <dbReference type="SMART" id="SM01408"/>
    </source>
</evidence>
<gene>
    <name evidence="4" type="ORF">HK105_204341</name>
</gene>
<dbReference type="Pfam" id="PF12998">
    <property type="entry name" value="ING"/>
    <property type="match status" value="1"/>
</dbReference>
<feature type="domain" description="Inhibitor of growth protein N-terminal histone-binding" evidence="3">
    <location>
        <begin position="5"/>
        <end position="106"/>
    </location>
</feature>
<keyword evidence="1" id="KW-0156">Chromatin regulator</keyword>
<accession>A0ABR4N9P0</accession>
<keyword evidence="5" id="KW-1185">Reference proteome</keyword>
<dbReference type="InterPro" id="IPR024610">
    <property type="entry name" value="ING_N_histone-binding"/>
</dbReference>
<dbReference type="SUPFAM" id="SSF57903">
    <property type="entry name" value="FYVE/PHD zinc finger"/>
    <property type="match status" value="1"/>
</dbReference>
<name>A0ABR4N9P0_9FUNG</name>
<dbReference type="CDD" id="cd16859">
    <property type="entry name" value="ING_ING4_5"/>
    <property type="match status" value="1"/>
</dbReference>
<dbReference type="EMBL" id="JADGIZ020000018">
    <property type="protein sequence ID" value="KAL2916250.1"/>
    <property type="molecule type" value="Genomic_DNA"/>
</dbReference>
<dbReference type="InterPro" id="IPR028651">
    <property type="entry name" value="ING_fam"/>
</dbReference>
<evidence type="ECO:0000256" key="1">
    <source>
        <dbReference type="ARBA" id="ARBA00022853"/>
    </source>
</evidence>
<organism evidence="4 5">
    <name type="scientific">Polyrhizophydium stewartii</name>
    <dbReference type="NCBI Taxonomy" id="2732419"/>
    <lineage>
        <taxon>Eukaryota</taxon>
        <taxon>Fungi</taxon>
        <taxon>Fungi incertae sedis</taxon>
        <taxon>Chytridiomycota</taxon>
        <taxon>Chytridiomycota incertae sedis</taxon>
        <taxon>Chytridiomycetes</taxon>
        <taxon>Rhizophydiales</taxon>
        <taxon>Rhizophydiales incertae sedis</taxon>
        <taxon>Polyrhizophydium</taxon>
    </lineage>
</organism>
<dbReference type="SMART" id="SM01408">
    <property type="entry name" value="ING"/>
    <property type="match status" value="1"/>
</dbReference>
<dbReference type="InterPro" id="IPR013083">
    <property type="entry name" value="Znf_RING/FYVE/PHD"/>
</dbReference>
<feature type="region of interest" description="Disordered" evidence="2">
    <location>
        <begin position="107"/>
        <end position="201"/>
    </location>
</feature>
<dbReference type="Proteomes" id="UP001527925">
    <property type="component" value="Unassembled WGS sequence"/>
</dbReference>
<dbReference type="InterPro" id="IPR011011">
    <property type="entry name" value="Znf_FYVE_PHD"/>
</dbReference>
<proteinExistence type="predicted"/>
<evidence type="ECO:0000256" key="2">
    <source>
        <dbReference type="SAM" id="MobiDB-lite"/>
    </source>
</evidence>
<dbReference type="Gene3D" id="6.10.140.1740">
    <property type="match status" value="1"/>
</dbReference>
<dbReference type="PANTHER" id="PTHR10333">
    <property type="entry name" value="INHIBITOR OF GROWTH PROTEIN"/>
    <property type="match status" value="1"/>
</dbReference>
<dbReference type="Gene3D" id="3.30.40.10">
    <property type="entry name" value="Zinc/RING finger domain, C3HC4 (zinc finger)"/>
    <property type="match status" value="2"/>
</dbReference>
<sequence>MSVSYLEDYLDTLESLPLELARNFTQIHEQDATSYKVMQTIRAETEDFMDKVRSLSKDERIERLTRLAALFKECLAHGQEKVSLAVRTYDMVDRHIRRLDEDLAKFEEEQMTGPKMLPASSARDDSKAYRTDKSRDQSAARANQRRVQTTADTPSKRKRTDEDRFARESPAPSIPTASTPPPKSVQVSNKTSNIANKKSSVKNKKTSEIKIGKEKFAVDMAIDPNEPTYCICKQVSFGEMIGTFHISRLASISADARAYQRGISACVPASDYVFSGEIVMLSKICDNDDCPIEWFHYLCVGLTDPVKGKWFCPICVEKRKK</sequence>
<reference evidence="4 5" key="1">
    <citation type="submission" date="2023-09" db="EMBL/GenBank/DDBJ databases">
        <title>Pangenome analysis of Batrachochytrium dendrobatidis and related Chytrids.</title>
        <authorList>
            <person name="Yacoub M.N."/>
            <person name="Stajich J.E."/>
            <person name="James T.Y."/>
        </authorList>
    </citation>
    <scope>NUCLEOTIDE SEQUENCE [LARGE SCALE GENOMIC DNA]</scope>
    <source>
        <strain evidence="4 5">JEL0888</strain>
    </source>
</reference>
<evidence type="ECO:0000313" key="4">
    <source>
        <dbReference type="EMBL" id="KAL2916250.1"/>
    </source>
</evidence>